<dbReference type="GO" id="GO:0003677">
    <property type="term" value="F:DNA binding"/>
    <property type="evidence" value="ECO:0007669"/>
    <property type="project" value="UniProtKB-UniRule"/>
</dbReference>
<feature type="compositionally biased region" description="Basic and acidic residues" evidence="7">
    <location>
        <begin position="116"/>
        <end position="127"/>
    </location>
</feature>
<dbReference type="AlphaFoldDB" id="A0A164R8P9"/>
<keyword evidence="6" id="KW-0175">Coiled coil</keyword>
<organism evidence="9 10">
    <name type="scientific">Daphnia magna</name>
    <dbReference type="NCBI Taxonomy" id="35525"/>
    <lineage>
        <taxon>Eukaryota</taxon>
        <taxon>Metazoa</taxon>
        <taxon>Ecdysozoa</taxon>
        <taxon>Arthropoda</taxon>
        <taxon>Crustacea</taxon>
        <taxon>Branchiopoda</taxon>
        <taxon>Diplostraca</taxon>
        <taxon>Cladocera</taxon>
        <taxon>Anomopoda</taxon>
        <taxon>Daphniidae</taxon>
        <taxon>Daphnia</taxon>
    </lineage>
</organism>
<keyword evidence="10" id="KW-1185">Reference proteome</keyword>
<accession>A0A164R8P9</accession>
<evidence type="ECO:0000256" key="3">
    <source>
        <dbReference type="ARBA" id="ARBA00022833"/>
    </source>
</evidence>
<keyword evidence="1" id="KW-0479">Metal-binding</keyword>
<evidence type="ECO:0000256" key="7">
    <source>
        <dbReference type="SAM" id="MobiDB-lite"/>
    </source>
</evidence>
<evidence type="ECO:0000256" key="2">
    <source>
        <dbReference type="ARBA" id="ARBA00022771"/>
    </source>
</evidence>
<dbReference type="SUPFAM" id="SSF57716">
    <property type="entry name" value="Glucocorticoid receptor-like (DNA-binding domain)"/>
    <property type="match status" value="1"/>
</dbReference>
<dbReference type="Proteomes" id="UP000076858">
    <property type="component" value="Unassembled WGS sequence"/>
</dbReference>
<dbReference type="InterPro" id="IPR048367">
    <property type="entry name" value="TNP-like_RNaseH_C"/>
</dbReference>
<evidence type="ECO:0000313" key="10">
    <source>
        <dbReference type="Proteomes" id="UP000076858"/>
    </source>
</evidence>
<evidence type="ECO:0000259" key="8">
    <source>
        <dbReference type="PROSITE" id="PS50950"/>
    </source>
</evidence>
<evidence type="ECO:0000256" key="5">
    <source>
        <dbReference type="PROSITE-ProRule" id="PRU00309"/>
    </source>
</evidence>
<dbReference type="InterPro" id="IPR048366">
    <property type="entry name" value="TNP-like_GBD"/>
</dbReference>
<dbReference type="InterPro" id="IPR048365">
    <property type="entry name" value="TNP-like_RNaseH_N"/>
</dbReference>
<evidence type="ECO:0000256" key="1">
    <source>
        <dbReference type="ARBA" id="ARBA00022723"/>
    </source>
</evidence>
<dbReference type="Pfam" id="PF21788">
    <property type="entry name" value="TNP-like_GBD"/>
    <property type="match status" value="1"/>
</dbReference>
<dbReference type="EMBL" id="LRGB01002207">
    <property type="protein sequence ID" value="KZS08428.1"/>
    <property type="molecule type" value="Genomic_DNA"/>
</dbReference>
<dbReference type="PANTHER" id="PTHR47577:SF2">
    <property type="entry name" value="THAP DOMAIN CONTAINING 9"/>
    <property type="match status" value="1"/>
</dbReference>
<keyword evidence="4 5" id="KW-0238">DNA-binding</keyword>
<dbReference type="SMART" id="SM00980">
    <property type="entry name" value="THAP"/>
    <property type="match status" value="1"/>
</dbReference>
<comment type="caution">
    <text evidence="9">The sequence shown here is derived from an EMBL/GenBank/DDBJ whole genome shotgun (WGS) entry which is preliminary data.</text>
</comment>
<dbReference type="Pfam" id="PF21787">
    <property type="entry name" value="TNP-like_RNaseH_N"/>
    <property type="match status" value="1"/>
</dbReference>
<evidence type="ECO:0000256" key="6">
    <source>
        <dbReference type="SAM" id="Coils"/>
    </source>
</evidence>
<dbReference type="GO" id="GO:0008270">
    <property type="term" value="F:zinc ion binding"/>
    <property type="evidence" value="ECO:0007669"/>
    <property type="project" value="UniProtKB-KW"/>
</dbReference>
<dbReference type="Pfam" id="PF05485">
    <property type="entry name" value="THAP"/>
    <property type="match status" value="1"/>
</dbReference>
<dbReference type="PROSITE" id="PS50950">
    <property type="entry name" value="ZF_THAP"/>
    <property type="match status" value="1"/>
</dbReference>
<evidence type="ECO:0000313" key="9">
    <source>
        <dbReference type="EMBL" id="KZS08428.1"/>
    </source>
</evidence>
<gene>
    <name evidence="9" type="ORF">APZ42_027567</name>
</gene>
<feature type="compositionally biased region" description="Polar residues" evidence="7">
    <location>
        <begin position="104"/>
        <end position="115"/>
    </location>
</feature>
<feature type="coiled-coil region" evidence="6">
    <location>
        <begin position="415"/>
        <end position="463"/>
    </location>
</feature>
<dbReference type="Pfam" id="PF21789">
    <property type="entry name" value="TNP-like_RNaseH_C"/>
    <property type="match status" value="1"/>
</dbReference>
<feature type="region of interest" description="Disordered" evidence="7">
    <location>
        <begin position="99"/>
        <end position="153"/>
    </location>
</feature>
<keyword evidence="3" id="KW-0862">Zinc</keyword>
<dbReference type="InterPro" id="IPR006612">
    <property type="entry name" value="THAP_Znf"/>
</dbReference>
<name>A0A164R8P9_9CRUS</name>
<sequence length="1023" mass="116156">MVKCFVVGCSTGYKSAKENDAKVFKPPKEERQFIFWGKKLERSDRKFSRKDHVCSRHFKEEFIIKNSVNGGAPLSRWKLRADAIPSLFLGYKDGVAPSKKYRKQTTSPISSNASHKQPEEKHDDRTTSDGNSVEVTLGGEKSLEHTTPETGGENLVETQHEENITSVLQIEENNLVQTIESIQENIFDRVTSDTSLNILAEDLNENCDIRNTKVQSHEPIQETHVDNSNIDGKHTADTTELITAMDFDDSTIIETIENIICDPSDAKLPPSWRWLPDCDVYNEDDPTAFKKIAVRFGQVNNTTVILKSIFVVGSEVFYSLKGSAIPCPNFLSSNFGKLDDITNLVTKFDSASICNGFHLTAEGNFKQLEKTCIKENANFRSRFCLRLLSGKGNMCYMCAHLQKIHLKYSSQQTAIERMSARKKKTEMKSKMLKQKMQRKELVVKKLRLEIKNVRKNVTSACEKAISNQFLGLNDQFEIYSSFIQERMVVQTILKKASCAHSPKSMRYDPDFLLQCVLLRIKSRAAYNHLRVNNILPLPCGETIRRLLSCMSCTFGLNGFALDAIKNNFVGKPIHMRYGTLVWDEMSIEESVIFDSMKLVFEGFVDYGEDNNLDGKIKDQTHQGELADHALVFIFRPYRYNWIQPIACYATKGSCPGSVIQQLMARAICALHQHGAVVKSVVCDGAQSNKLAMKLSGVSGKYDDLNNAFQSKPSSFEHPTINDETIFFFIDVPHLMKTVRNNIFTIKEVQYKGEMVRFTDFEMLFLTSRMKKTPLSGLSRLTETHIYPNSFEKMKVKYAVQILSNSVANGFRYFRSMPETKDSFQGTEGTEEMVLKLNSVFDVMNGRCKVNGMSLSNGSWKNGRKVLETFLEDLWETELAFDSTGLSPFCSQTTLEALRITTLSTIELTNHLLSKEINYEFVLTAKFNQDCIERFFGIIRQSGGGQEMPTVASFLSLFRMLCVYYPTKVMLKSANVEDDRMTLLTCYKDCMLNKFKANQKEAKTRKDELKDRLAKGLSIINGED</sequence>
<proteinExistence type="predicted"/>
<feature type="domain" description="THAP-type" evidence="8">
    <location>
        <begin position="1"/>
        <end position="88"/>
    </location>
</feature>
<protein>
    <recommendedName>
        <fullName evidence="8">THAP-type domain-containing protein</fullName>
    </recommendedName>
</protein>
<dbReference type="SMART" id="SM00692">
    <property type="entry name" value="DM3"/>
    <property type="match status" value="1"/>
</dbReference>
<dbReference type="PANTHER" id="PTHR47577">
    <property type="entry name" value="THAP DOMAIN-CONTAINING PROTEIN 6"/>
    <property type="match status" value="1"/>
</dbReference>
<evidence type="ECO:0000256" key="4">
    <source>
        <dbReference type="ARBA" id="ARBA00023125"/>
    </source>
</evidence>
<dbReference type="OrthoDB" id="6371942at2759"/>
<reference evidence="9 10" key="1">
    <citation type="submission" date="2016-03" db="EMBL/GenBank/DDBJ databases">
        <title>EvidentialGene: Evidence-directed Construction of Genes on Genomes.</title>
        <authorList>
            <person name="Gilbert D.G."/>
            <person name="Choi J.-H."/>
            <person name="Mockaitis K."/>
            <person name="Colbourne J."/>
            <person name="Pfrender M."/>
        </authorList>
    </citation>
    <scope>NUCLEOTIDE SEQUENCE [LARGE SCALE GENOMIC DNA]</scope>
    <source>
        <strain evidence="9 10">Xinb3</strain>
        <tissue evidence="9">Complete organism</tissue>
    </source>
</reference>
<keyword evidence="2 5" id="KW-0863">Zinc-finger</keyword>